<dbReference type="SUPFAM" id="SSF55620">
    <property type="entry name" value="Tetrahydrobiopterin biosynthesis enzymes-like"/>
    <property type="match status" value="1"/>
</dbReference>
<dbReference type="RefSeq" id="WP_013444070.1">
    <property type="nucleotide sequence ID" value="NC_014734.1"/>
</dbReference>
<gene>
    <name evidence="11" type="ordered locus">Palpr_0542</name>
</gene>
<organism evidence="11 12">
    <name type="scientific">Paludibacter propionicigenes (strain DSM 17365 / JCM 13257 / WB4)</name>
    <dbReference type="NCBI Taxonomy" id="694427"/>
    <lineage>
        <taxon>Bacteria</taxon>
        <taxon>Pseudomonadati</taxon>
        <taxon>Bacteroidota</taxon>
        <taxon>Bacteroidia</taxon>
        <taxon>Bacteroidales</taxon>
        <taxon>Paludibacteraceae</taxon>
        <taxon>Paludibacter</taxon>
    </lineage>
</organism>
<dbReference type="PANTHER" id="PTHR12589">
    <property type="entry name" value="PYRUVOYL TETRAHYDROBIOPTERIN SYNTHASE"/>
    <property type="match status" value="1"/>
</dbReference>
<dbReference type="AlphaFoldDB" id="E4T1V7"/>
<keyword evidence="12" id="KW-1185">Reference proteome</keyword>
<feature type="active site" description="Charge relay system" evidence="9">
    <location>
        <position position="68"/>
    </location>
</feature>
<evidence type="ECO:0000256" key="9">
    <source>
        <dbReference type="PIRSR" id="PIRSR006113-1"/>
    </source>
</evidence>
<dbReference type="GO" id="GO:0070497">
    <property type="term" value="F:6-carboxytetrahydropterin synthase activity"/>
    <property type="evidence" value="ECO:0007669"/>
    <property type="project" value="UniProtKB-EC"/>
</dbReference>
<feature type="active site" description="Proton acceptor" evidence="9">
    <location>
        <position position="25"/>
    </location>
</feature>
<dbReference type="OrthoDB" id="9804698at2"/>
<dbReference type="EC" id="4.-.-.-" evidence="8"/>
<feature type="binding site" evidence="10">
    <location>
        <position position="14"/>
    </location>
    <ligand>
        <name>Zn(2+)</name>
        <dbReference type="ChEBI" id="CHEBI:29105"/>
    </ligand>
</feature>
<evidence type="ECO:0000256" key="3">
    <source>
        <dbReference type="ARBA" id="ARBA00018141"/>
    </source>
</evidence>
<evidence type="ECO:0000256" key="7">
    <source>
        <dbReference type="ARBA" id="ARBA00048807"/>
    </source>
</evidence>
<keyword evidence="4 8" id="KW-0479">Metal-binding</keyword>
<evidence type="ECO:0000256" key="5">
    <source>
        <dbReference type="ARBA" id="ARBA00022833"/>
    </source>
</evidence>
<dbReference type="GO" id="GO:0008616">
    <property type="term" value="P:tRNA queuosine(34) biosynthetic process"/>
    <property type="evidence" value="ECO:0007669"/>
    <property type="project" value="UniProtKB-KW"/>
</dbReference>
<keyword evidence="8" id="KW-0671">Queuosine biosynthesis</keyword>
<keyword evidence="6 8" id="KW-0456">Lyase</keyword>
<evidence type="ECO:0000256" key="1">
    <source>
        <dbReference type="ARBA" id="ARBA00005061"/>
    </source>
</evidence>
<reference evidence="11 12" key="2">
    <citation type="journal article" date="2011" name="Stand. Genomic Sci.">
        <title>Complete genome sequence of Paludibacter propionicigenes type strain (WB4).</title>
        <authorList>
            <person name="Gronow S."/>
            <person name="Munk C."/>
            <person name="Lapidus A."/>
            <person name="Nolan M."/>
            <person name="Lucas S."/>
            <person name="Hammon N."/>
            <person name="Deshpande S."/>
            <person name="Cheng J.F."/>
            <person name="Tapia R."/>
            <person name="Han C."/>
            <person name="Goodwin L."/>
            <person name="Pitluck S."/>
            <person name="Liolios K."/>
            <person name="Ivanova N."/>
            <person name="Mavromatis K."/>
            <person name="Mikhailova N."/>
            <person name="Pati A."/>
            <person name="Chen A."/>
            <person name="Palaniappan K."/>
            <person name="Land M."/>
            <person name="Hauser L."/>
            <person name="Chang Y.J."/>
            <person name="Jeffries C.D."/>
            <person name="Brambilla E."/>
            <person name="Rohde M."/>
            <person name="Goker M."/>
            <person name="Detter J.C."/>
            <person name="Woyke T."/>
            <person name="Bristow J."/>
            <person name="Eisen J.A."/>
            <person name="Markowitz V."/>
            <person name="Hugenholtz P."/>
            <person name="Kyrpides N.C."/>
            <person name="Klenk H.P."/>
        </authorList>
    </citation>
    <scope>NUCLEOTIDE SEQUENCE [LARGE SCALE GENOMIC DNA]</scope>
    <source>
        <strain evidence="12">DSM 17365 / JCM 13257 / WB4</strain>
    </source>
</reference>
<dbReference type="PANTHER" id="PTHR12589:SF7">
    <property type="entry name" value="6-PYRUVOYL TETRAHYDROBIOPTERIN SYNTHASE"/>
    <property type="match status" value="1"/>
</dbReference>
<evidence type="ECO:0000256" key="4">
    <source>
        <dbReference type="ARBA" id="ARBA00022723"/>
    </source>
</evidence>
<evidence type="ECO:0000313" key="11">
    <source>
        <dbReference type="EMBL" id="ADQ78701.1"/>
    </source>
</evidence>
<dbReference type="InterPro" id="IPR038418">
    <property type="entry name" value="6-PTP_synth/QueD_sf"/>
</dbReference>
<dbReference type="InterPro" id="IPR007115">
    <property type="entry name" value="6-PTP_synth/QueD"/>
</dbReference>
<reference key="1">
    <citation type="submission" date="2010-11" db="EMBL/GenBank/DDBJ databases">
        <title>The complete genome of Paludibacter propionicigenes DSM 17365.</title>
        <authorList>
            <consortium name="US DOE Joint Genome Institute (JGI-PGF)"/>
            <person name="Lucas S."/>
            <person name="Copeland A."/>
            <person name="Lapidus A."/>
            <person name="Bruce D."/>
            <person name="Goodwin L."/>
            <person name="Pitluck S."/>
            <person name="Kyrpides N."/>
            <person name="Mavromatis K."/>
            <person name="Ivanova N."/>
            <person name="Munk A.C."/>
            <person name="Brettin T."/>
            <person name="Detter J.C."/>
            <person name="Han C."/>
            <person name="Tapia R."/>
            <person name="Land M."/>
            <person name="Hauser L."/>
            <person name="Markowitz V."/>
            <person name="Cheng J.-F."/>
            <person name="Hugenholtz P."/>
            <person name="Woyke T."/>
            <person name="Wu D."/>
            <person name="Gronow S."/>
            <person name="Wellnitz S."/>
            <person name="Brambilla E."/>
            <person name="Klenk H.-P."/>
            <person name="Eisen J.A."/>
        </authorList>
    </citation>
    <scope>NUCLEOTIDE SEQUENCE</scope>
    <source>
        <strain>WB4</strain>
    </source>
</reference>
<accession>E4T1V7</accession>
<evidence type="ECO:0000313" key="12">
    <source>
        <dbReference type="Proteomes" id="UP000008718"/>
    </source>
</evidence>
<evidence type="ECO:0000256" key="10">
    <source>
        <dbReference type="PIRSR" id="PIRSR006113-2"/>
    </source>
</evidence>
<dbReference type="EMBL" id="CP002345">
    <property type="protein sequence ID" value="ADQ78701.1"/>
    <property type="molecule type" value="Genomic_DNA"/>
</dbReference>
<proteinExistence type="inferred from homology"/>
<dbReference type="HOGENOM" id="CLU_111016_6_1_10"/>
<evidence type="ECO:0000256" key="6">
    <source>
        <dbReference type="ARBA" id="ARBA00023239"/>
    </source>
</evidence>
<sequence>MYTISKEFHFSASHQLHGLKNDHPCGRIHGHNYTLKIFLRGEPNKDGFVQDYNDLKPISDWVNNTLDHRHLNDVFDFQTSVENMSKYIFDLFKPEFPLLVAVEMSETPKTNCRYEE</sequence>
<dbReference type="Gene3D" id="3.30.479.10">
    <property type="entry name" value="6-pyruvoyl tetrahydropterin synthase/QueD"/>
    <property type="match status" value="2"/>
</dbReference>
<comment type="similarity">
    <text evidence="2 8">Belongs to the PTPS family. QueD subfamily.</text>
</comment>
<evidence type="ECO:0000256" key="2">
    <source>
        <dbReference type="ARBA" id="ARBA00008900"/>
    </source>
</evidence>
<dbReference type="eggNOG" id="COG0720">
    <property type="taxonomic scope" value="Bacteria"/>
</dbReference>
<dbReference type="STRING" id="694427.Palpr_0542"/>
<keyword evidence="5 8" id="KW-0862">Zinc</keyword>
<dbReference type="Pfam" id="PF01242">
    <property type="entry name" value="PTPS"/>
    <property type="match status" value="1"/>
</dbReference>
<evidence type="ECO:0000256" key="8">
    <source>
        <dbReference type="PIRNR" id="PIRNR006113"/>
    </source>
</evidence>
<dbReference type="Proteomes" id="UP000008718">
    <property type="component" value="Chromosome"/>
</dbReference>
<feature type="binding site" evidence="10">
    <location>
        <position position="31"/>
    </location>
    <ligand>
        <name>Zn(2+)</name>
        <dbReference type="ChEBI" id="CHEBI:29105"/>
    </ligand>
</feature>
<comment type="catalytic activity">
    <reaction evidence="7 8">
        <text>7,8-dihydroneopterin 3'-triphosphate + H2O = 6-carboxy-5,6,7,8-tetrahydropterin + triphosphate + acetaldehyde + 2 H(+)</text>
        <dbReference type="Rhea" id="RHEA:27966"/>
        <dbReference type="ChEBI" id="CHEBI:15343"/>
        <dbReference type="ChEBI" id="CHEBI:15377"/>
        <dbReference type="ChEBI" id="CHEBI:15378"/>
        <dbReference type="ChEBI" id="CHEBI:18036"/>
        <dbReference type="ChEBI" id="CHEBI:58462"/>
        <dbReference type="ChEBI" id="CHEBI:61032"/>
        <dbReference type="EC" id="4.1.2.50"/>
    </reaction>
</comment>
<comment type="cofactor">
    <cofactor evidence="8 10">
        <name>Zn(2+)</name>
        <dbReference type="ChEBI" id="CHEBI:29105"/>
    </cofactor>
    <text evidence="8 10">Binds 1 zinc ion per subunit.</text>
</comment>
<dbReference type="KEGG" id="ppn:Palpr_0542"/>
<dbReference type="PIRSF" id="PIRSF006113">
    <property type="entry name" value="PTP_synth"/>
    <property type="match status" value="1"/>
</dbReference>
<dbReference type="GO" id="GO:0046872">
    <property type="term" value="F:metal ion binding"/>
    <property type="evidence" value="ECO:0007669"/>
    <property type="project" value="UniProtKB-KW"/>
</dbReference>
<name>E4T1V7_PALPW</name>
<protein>
    <recommendedName>
        <fullName evidence="3 8">6-carboxy-5,6,7,8-tetrahydropterin synthase</fullName>
        <ecNumber evidence="8">4.-.-.-</ecNumber>
    </recommendedName>
</protein>
<feature type="active site" description="Charge relay system" evidence="9">
    <location>
        <position position="106"/>
    </location>
</feature>
<feature type="binding site" evidence="10">
    <location>
        <position position="29"/>
    </location>
    <ligand>
        <name>Zn(2+)</name>
        <dbReference type="ChEBI" id="CHEBI:29105"/>
    </ligand>
</feature>
<comment type="pathway">
    <text evidence="1 8">Purine metabolism; 7-cyano-7-deazaguanine biosynthesis.</text>
</comment>
<dbReference type="UniPathway" id="UPA00391"/>